<gene>
    <name evidence="1" type="ORF">QRX50_42355</name>
</gene>
<dbReference type="InterPro" id="IPR007344">
    <property type="entry name" value="GrpB/CoaE"/>
</dbReference>
<dbReference type="PANTHER" id="PTHR34822:SF1">
    <property type="entry name" value="GRPB FAMILY PROTEIN"/>
    <property type="match status" value="1"/>
</dbReference>
<dbReference type="SUPFAM" id="SSF81301">
    <property type="entry name" value="Nucleotidyltransferase"/>
    <property type="match status" value="1"/>
</dbReference>
<dbReference type="Proteomes" id="UP001236014">
    <property type="component" value="Chromosome"/>
</dbReference>
<dbReference type="AlphaFoldDB" id="A0A9Y2IG69"/>
<dbReference type="InterPro" id="IPR043519">
    <property type="entry name" value="NT_sf"/>
</dbReference>
<name>A0A9Y2IG69_9PSEU</name>
<dbReference type="Pfam" id="PF04229">
    <property type="entry name" value="GrpB"/>
    <property type="match status" value="1"/>
</dbReference>
<accession>A0A9Y2IG69</accession>
<dbReference type="EMBL" id="CP127294">
    <property type="protein sequence ID" value="WIX77973.1"/>
    <property type="molecule type" value="Genomic_DNA"/>
</dbReference>
<organism evidence="1 2">
    <name type="scientific">Amycolatopsis carbonis</name>
    <dbReference type="NCBI Taxonomy" id="715471"/>
    <lineage>
        <taxon>Bacteria</taxon>
        <taxon>Bacillati</taxon>
        <taxon>Actinomycetota</taxon>
        <taxon>Actinomycetes</taxon>
        <taxon>Pseudonocardiales</taxon>
        <taxon>Pseudonocardiaceae</taxon>
        <taxon>Amycolatopsis</taxon>
    </lineage>
</organism>
<evidence type="ECO:0000313" key="1">
    <source>
        <dbReference type="EMBL" id="WIX77973.1"/>
    </source>
</evidence>
<evidence type="ECO:0000313" key="2">
    <source>
        <dbReference type="Proteomes" id="UP001236014"/>
    </source>
</evidence>
<sequence>MTEPPAWAHEKPHVAAADPAWAVRGAELCARLAVVLEQWLVDRVEHVGSTAVPGLAAKPVVDVMASVTDVDVVVASAGSALAADGWAYVPPSLDVASPWRRFFVLPDANGEHRVAHLHVLPAGHPRWQAQLTFRDALRADPAVSAEYAALKRRLTTETTDREAYTAGKTDFVTQVLARHGVVLPVE</sequence>
<dbReference type="RefSeq" id="WP_285968707.1">
    <property type="nucleotide sequence ID" value="NZ_CP127294.1"/>
</dbReference>
<keyword evidence="2" id="KW-1185">Reference proteome</keyword>
<dbReference type="Gene3D" id="3.30.460.10">
    <property type="entry name" value="Beta Polymerase, domain 2"/>
    <property type="match status" value="1"/>
</dbReference>
<proteinExistence type="predicted"/>
<dbReference type="KEGG" id="acab:QRX50_42355"/>
<dbReference type="PANTHER" id="PTHR34822">
    <property type="entry name" value="GRPB DOMAIN PROTEIN (AFU_ORTHOLOGUE AFUA_1G01530)"/>
    <property type="match status" value="1"/>
</dbReference>
<protein>
    <submittedName>
        <fullName evidence="1">GrpB family protein</fullName>
    </submittedName>
</protein>
<reference evidence="1 2" key="1">
    <citation type="submission" date="2023-06" db="EMBL/GenBank/DDBJ databases">
        <authorList>
            <person name="Oyuntsetseg B."/>
            <person name="Kim S.B."/>
        </authorList>
    </citation>
    <scope>NUCLEOTIDE SEQUENCE [LARGE SCALE GENOMIC DNA]</scope>
    <source>
        <strain evidence="1 2">2-15</strain>
    </source>
</reference>